<keyword evidence="5 7" id="KW-1133">Transmembrane helix</keyword>
<dbReference type="OrthoDB" id="2160638at2759"/>
<dbReference type="GO" id="GO:0015109">
    <property type="term" value="F:chromate transmembrane transporter activity"/>
    <property type="evidence" value="ECO:0007669"/>
    <property type="project" value="InterPro"/>
</dbReference>
<evidence type="ECO:0000256" key="3">
    <source>
        <dbReference type="ARBA" id="ARBA00022475"/>
    </source>
</evidence>
<dbReference type="InterPro" id="IPR003370">
    <property type="entry name" value="Chromate_transpt"/>
</dbReference>
<dbReference type="EMBL" id="JAEFCI010005367">
    <property type="protein sequence ID" value="KAG5460337.1"/>
    <property type="molecule type" value="Genomic_DNA"/>
</dbReference>
<evidence type="ECO:0000256" key="7">
    <source>
        <dbReference type="SAM" id="Phobius"/>
    </source>
</evidence>
<dbReference type="Pfam" id="PF02417">
    <property type="entry name" value="Chromate_transp"/>
    <property type="match status" value="1"/>
</dbReference>
<evidence type="ECO:0000256" key="4">
    <source>
        <dbReference type="ARBA" id="ARBA00022692"/>
    </source>
</evidence>
<protein>
    <submittedName>
        <fullName evidence="8">Uncharacterized protein</fullName>
    </submittedName>
</protein>
<evidence type="ECO:0000313" key="9">
    <source>
        <dbReference type="Proteomes" id="UP000673691"/>
    </source>
</evidence>
<reference evidence="8 9" key="1">
    <citation type="journal article" name="Sci. Rep.">
        <title>Genome-scale phylogenetic analyses confirm Olpidium as the closest living zoosporic fungus to the non-flagellated, terrestrial fungi.</title>
        <authorList>
            <person name="Chang Y."/>
            <person name="Rochon D."/>
            <person name="Sekimoto S."/>
            <person name="Wang Y."/>
            <person name="Chovatia M."/>
            <person name="Sandor L."/>
            <person name="Salamov A."/>
            <person name="Grigoriev I.V."/>
            <person name="Stajich J.E."/>
            <person name="Spatafora J.W."/>
        </authorList>
    </citation>
    <scope>NUCLEOTIDE SEQUENCE [LARGE SCALE GENOMIC DNA]</scope>
    <source>
        <strain evidence="8">S191</strain>
    </source>
</reference>
<keyword evidence="3" id="KW-1003">Cell membrane</keyword>
<evidence type="ECO:0000256" key="2">
    <source>
        <dbReference type="ARBA" id="ARBA00005262"/>
    </source>
</evidence>
<evidence type="ECO:0000313" key="8">
    <source>
        <dbReference type="EMBL" id="KAG5460337.1"/>
    </source>
</evidence>
<comment type="similarity">
    <text evidence="2">Belongs to the chromate ion transporter (CHR) (TC 2.A.51) family.</text>
</comment>
<evidence type="ECO:0000256" key="5">
    <source>
        <dbReference type="ARBA" id="ARBA00022989"/>
    </source>
</evidence>
<dbReference type="GO" id="GO:0005886">
    <property type="term" value="C:plasma membrane"/>
    <property type="evidence" value="ECO:0007669"/>
    <property type="project" value="UniProtKB-SubCell"/>
</dbReference>
<proteinExistence type="inferred from homology"/>
<feature type="transmembrane region" description="Helical" evidence="7">
    <location>
        <begin position="36"/>
        <end position="56"/>
    </location>
</feature>
<accession>A0A8H7ZW89</accession>
<sequence>GAVLGYIAIFAPGLAINAAAIPVWQRVRSSKLLQRVLPGMNAAAVGLVFAAAYLLFQKSVATAQRTGAGAAAASLGSRPLYAVIAAGSYILVDNGVRSPYAMLLGAVSGLAAN</sequence>
<keyword evidence="6 7" id="KW-0472">Membrane</keyword>
<evidence type="ECO:0000256" key="1">
    <source>
        <dbReference type="ARBA" id="ARBA00004651"/>
    </source>
</evidence>
<dbReference type="AlphaFoldDB" id="A0A8H7ZW89"/>
<evidence type="ECO:0000256" key="6">
    <source>
        <dbReference type="ARBA" id="ARBA00023136"/>
    </source>
</evidence>
<keyword evidence="4 7" id="KW-0812">Transmembrane</keyword>
<keyword evidence="9" id="KW-1185">Reference proteome</keyword>
<name>A0A8H7ZW89_9FUNG</name>
<dbReference type="PANTHER" id="PTHR33567">
    <property type="entry name" value="CHROMATE ION TRANSPORTER (EUROFUNG)"/>
    <property type="match status" value="1"/>
</dbReference>
<comment type="caution">
    <text evidence="8">The sequence shown here is derived from an EMBL/GenBank/DDBJ whole genome shotgun (WGS) entry which is preliminary data.</text>
</comment>
<comment type="subcellular location">
    <subcellularLocation>
        <location evidence="1">Cell membrane</location>
        <topology evidence="1">Multi-pass membrane protein</topology>
    </subcellularLocation>
</comment>
<feature type="non-terminal residue" evidence="8">
    <location>
        <position position="1"/>
    </location>
</feature>
<dbReference type="PANTHER" id="PTHR33567:SF3">
    <property type="entry name" value="CHROMATE ION TRANSPORTER (EUROFUNG)"/>
    <property type="match status" value="1"/>
</dbReference>
<organism evidence="8 9">
    <name type="scientific">Olpidium bornovanus</name>
    <dbReference type="NCBI Taxonomy" id="278681"/>
    <lineage>
        <taxon>Eukaryota</taxon>
        <taxon>Fungi</taxon>
        <taxon>Fungi incertae sedis</taxon>
        <taxon>Olpidiomycota</taxon>
        <taxon>Olpidiomycotina</taxon>
        <taxon>Olpidiomycetes</taxon>
        <taxon>Olpidiales</taxon>
        <taxon>Olpidiaceae</taxon>
        <taxon>Olpidium</taxon>
    </lineage>
</organism>
<gene>
    <name evidence="8" type="ORF">BJ554DRAFT_7626</name>
</gene>
<dbReference type="Proteomes" id="UP000673691">
    <property type="component" value="Unassembled WGS sequence"/>
</dbReference>
<feature type="transmembrane region" description="Helical" evidence="7">
    <location>
        <begin position="6"/>
        <end position="24"/>
    </location>
</feature>